<dbReference type="InterPro" id="IPR022791">
    <property type="entry name" value="L-PG_synthase/AglD"/>
</dbReference>
<name>A0ABS9BI74_9BACT</name>
<dbReference type="PANTHER" id="PTHR39087">
    <property type="entry name" value="UPF0104 MEMBRANE PROTEIN MJ1595"/>
    <property type="match status" value="1"/>
</dbReference>
<gene>
    <name evidence="7" type="ORF">L0U88_09860</name>
</gene>
<dbReference type="Proteomes" id="UP001200145">
    <property type="component" value="Unassembled WGS sequence"/>
</dbReference>
<evidence type="ECO:0000256" key="1">
    <source>
        <dbReference type="ARBA" id="ARBA00004651"/>
    </source>
</evidence>
<dbReference type="Pfam" id="PF03706">
    <property type="entry name" value="LPG_synthase_TM"/>
    <property type="match status" value="1"/>
</dbReference>
<keyword evidence="4 6" id="KW-1133">Transmembrane helix</keyword>
<comment type="subcellular location">
    <subcellularLocation>
        <location evidence="1">Cell membrane</location>
        <topology evidence="1">Multi-pass membrane protein</topology>
    </subcellularLocation>
</comment>
<sequence>MQKKINSLLQYAFFLGLAIFLVWWSLSKISDEHWEEMKTAMRETNYWLLVPVAIALLVSHLSRAIRWKILMEPMGYKPSLINTYLAVLIGYFANQGVPRLGEVLKCTILSRYEKVPADKLIGTIVAERAFDLLCLILVFAITFFSQISVIGKYAGDLLNQLLYGGAEKAGNKGLYIGLGIVFFLLLLVWWLLRRYADSGFVKKIKAVVGGIWQGINSIRFLKHKGWFLFHSFLIWFLYLASIRIGFYAMTATQPYGWLPSFSVLSLGSVGMIVTPGGMGAYPILVQETMSLYGLSEGIGNAFGYILWLAQFVLVLVAGAVSLMLLPVLNRKKTTK</sequence>
<feature type="transmembrane region" description="Helical" evidence="6">
    <location>
        <begin position="174"/>
        <end position="192"/>
    </location>
</feature>
<feature type="transmembrane region" description="Helical" evidence="6">
    <location>
        <begin position="304"/>
        <end position="328"/>
    </location>
</feature>
<comment type="caution">
    <text evidence="7">The sequence shown here is derived from an EMBL/GenBank/DDBJ whole genome shotgun (WGS) entry which is preliminary data.</text>
</comment>
<evidence type="ECO:0000256" key="5">
    <source>
        <dbReference type="ARBA" id="ARBA00023136"/>
    </source>
</evidence>
<feature type="transmembrane region" description="Helical" evidence="6">
    <location>
        <begin position="261"/>
        <end position="284"/>
    </location>
</feature>
<keyword evidence="5 6" id="KW-0472">Membrane</keyword>
<feature type="transmembrane region" description="Helical" evidence="6">
    <location>
        <begin position="46"/>
        <end position="65"/>
    </location>
</feature>
<keyword evidence="2" id="KW-1003">Cell membrane</keyword>
<proteinExistence type="predicted"/>
<evidence type="ECO:0000256" key="6">
    <source>
        <dbReference type="SAM" id="Phobius"/>
    </source>
</evidence>
<dbReference type="RefSeq" id="WP_234865881.1">
    <property type="nucleotide sequence ID" value="NZ_JAKEVY010000002.1"/>
</dbReference>
<feature type="transmembrane region" description="Helical" evidence="6">
    <location>
        <begin position="227"/>
        <end position="249"/>
    </location>
</feature>
<dbReference type="NCBIfam" id="TIGR00374">
    <property type="entry name" value="flippase-like domain"/>
    <property type="match status" value="1"/>
</dbReference>
<evidence type="ECO:0000256" key="4">
    <source>
        <dbReference type="ARBA" id="ARBA00022989"/>
    </source>
</evidence>
<protein>
    <submittedName>
        <fullName evidence="7">Flippase-like domain-containing protein</fullName>
    </submittedName>
</protein>
<reference evidence="7 8" key="1">
    <citation type="submission" date="2022-01" db="EMBL/GenBank/DDBJ databases">
        <title>Flavihumibacter sp. nov., isolated from sediment of a river.</title>
        <authorList>
            <person name="Liu H."/>
        </authorList>
    </citation>
    <scope>NUCLEOTIDE SEQUENCE [LARGE SCALE GENOMIC DNA]</scope>
    <source>
        <strain evidence="7 8">RY-1</strain>
    </source>
</reference>
<dbReference type="PANTHER" id="PTHR39087:SF2">
    <property type="entry name" value="UPF0104 MEMBRANE PROTEIN MJ1595"/>
    <property type="match status" value="1"/>
</dbReference>
<organism evidence="7 8">
    <name type="scientific">Flavihumibacter fluminis</name>
    <dbReference type="NCBI Taxonomy" id="2909236"/>
    <lineage>
        <taxon>Bacteria</taxon>
        <taxon>Pseudomonadati</taxon>
        <taxon>Bacteroidota</taxon>
        <taxon>Chitinophagia</taxon>
        <taxon>Chitinophagales</taxon>
        <taxon>Chitinophagaceae</taxon>
        <taxon>Flavihumibacter</taxon>
    </lineage>
</organism>
<dbReference type="EMBL" id="JAKEVY010000002">
    <property type="protein sequence ID" value="MCF1714930.1"/>
    <property type="molecule type" value="Genomic_DNA"/>
</dbReference>
<keyword evidence="8" id="KW-1185">Reference proteome</keyword>
<feature type="transmembrane region" description="Helical" evidence="6">
    <location>
        <begin position="7"/>
        <end position="26"/>
    </location>
</feature>
<evidence type="ECO:0000313" key="7">
    <source>
        <dbReference type="EMBL" id="MCF1714930.1"/>
    </source>
</evidence>
<accession>A0ABS9BI74</accession>
<evidence type="ECO:0000313" key="8">
    <source>
        <dbReference type="Proteomes" id="UP001200145"/>
    </source>
</evidence>
<evidence type="ECO:0000256" key="3">
    <source>
        <dbReference type="ARBA" id="ARBA00022692"/>
    </source>
</evidence>
<feature type="transmembrane region" description="Helical" evidence="6">
    <location>
        <begin position="129"/>
        <end position="154"/>
    </location>
</feature>
<keyword evidence="3 6" id="KW-0812">Transmembrane</keyword>
<evidence type="ECO:0000256" key="2">
    <source>
        <dbReference type="ARBA" id="ARBA00022475"/>
    </source>
</evidence>